<dbReference type="InterPro" id="IPR048405">
    <property type="entry name" value="GldM_Ig-like-1"/>
</dbReference>
<dbReference type="Proteomes" id="UP000658258">
    <property type="component" value="Unassembled WGS sequence"/>
</dbReference>
<feature type="compositionally biased region" description="Polar residues" evidence="1">
    <location>
        <begin position="271"/>
        <end position="286"/>
    </location>
</feature>
<feature type="domain" description="Gliding motility-associated protein GldM C-terminal" evidence="2">
    <location>
        <begin position="484"/>
        <end position="600"/>
    </location>
</feature>
<evidence type="ECO:0000259" key="5">
    <source>
        <dbReference type="Pfam" id="PF21602"/>
    </source>
</evidence>
<dbReference type="InterPro" id="IPR048406">
    <property type="entry name" value="GldM_Ig-like-2"/>
</dbReference>
<evidence type="ECO:0000256" key="1">
    <source>
        <dbReference type="SAM" id="MobiDB-lite"/>
    </source>
</evidence>
<evidence type="ECO:0000313" key="7">
    <source>
        <dbReference type="Proteomes" id="UP000658258"/>
    </source>
</evidence>
<dbReference type="Pfam" id="PF12080">
    <property type="entry name" value="GldM_4th"/>
    <property type="match status" value="1"/>
</dbReference>
<keyword evidence="7" id="KW-1185">Reference proteome</keyword>
<evidence type="ECO:0000259" key="4">
    <source>
        <dbReference type="Pfam" id="PF21601"/>
    </source>
</evidence>
<feature type="domain" description="Gliding motility-associated protein GldM second immunoglobulin-like" evidence="5">
    <location>
        <begin position="403"/>
        <end position="480"/>
    </location>
</feature>
<reference evidence="7" key="1">
    <citation type="journal article" date="2019" name="Int. J. Syst. Evol. Microbiol.">
        <title>The Global Catalogue of Microorganisms (GCM) 10K type strain sequencing project: providing services to taxonomists for standard genome sequencing and annotation.</title>
        <authorList>
            <consortium name="The Broad Institute Genomics Platform"/>
            <consortium name="The Broad Institute Genome Sequencing Center for Infectious Disease"/>
            <person name="Wu L."/>
            <person name="Ma J."/>
        </authorList>
    </citation>
    <scope>NUCLEOTIDE SEQUENCE [LARGE SCALE GENOMIC DNA]</scope>
    <source>
        <strain evidence="7">CGMCC 1.15111</strain>
    </source>
</reference>
<feature type="region of interest" description="Disordered" evidence="1">
    <location>
        <begin position="252"/>
        <end position="286"/>
    </location>
</feature>
<dbReference type="InterPro" id="IPR022719">
    <property type="entry name" value="Motility-assoc_prot_GldM_C"/>
</dbReference>
<feature type="compositionally biased region" description="Polar residues" evidence="1">
    <location>
        <begin position="252"/>
        <end position="261"/>
    </location>
</feature>
<accession>A0ABQ3I105</accession>
<dbReference type="EMBL" id="BNAG01000001">
    <property type="protein sequence ID" value="GHE54235.1"/>
    <property type="molecule type" value="Genomic_DNA"/>
</dbReference>
<sequence length="603" mass="66133">MAGGKETPRQKMIGMMYLVLTALLALQIKDTVLEKFVLIENGLKVSNESFMDYNQNVLTSIQNDVTNQGEKDGDVAVQKVAEQVRLYTLDLANYLDNLKLELGKVSTGGDTSKIYERSTLKKYEEPSNYLVNKKNAEELKRRLDEYPLKVNEIISLLGKGGMNPEWMKSIAIDANDIKFYENNAEAKKEDYAHFNFYKAPLASVLAQLTFYKNQIFSKESEALNKLKGMVGTAVSTDPNSIPTLADLVVTNTQPASQPDNSSSEDEAAPTPRTTPRQNPSSGTASAEISQKEFLKGAFAGIDYAQATVLSESNIVTAGLDFSAQAFLTLGNSKLQPEIKVNGQDIPVVNGRGIISIPASAQNSEYDANGLAQKFFEVEITAQDGSGGTITRTKRHEYQVAKPVIDVRSASVEVLYLGCANNLNINVPALGPAYQPSFKVTGGTFNSGSQKGEILVVPTQRELKIDVSSGGFYIGSREFQAKPVPLPRLEVRPNGQPYDAKNGMDEKPTVINLLLQSDPDFAERYKDDATFLVSKGSVTLARGKTTKGVIPIDKPMSRVDLSQLVSRMASGDRIVVYVEEIVRFNYKEEQIPIRFTGDVTININ</sequence>
<feature type="domain" description="Gliding motility-associated protein GldM N-terminal" evidence="3">
    <location>
        <begin position="32"/>
        <end position="227"/>
    </location>
</feature>
<dbReference type="Pfam" id="PF21602">
    <property type="entry name" value="GldM_3rd"/>
    <property type="match status" value="1"/>
</dbReference>
<dbReference type="Pfam" id="PF21601">
    <property type="entry name" value="GldM_2nd"/>
    <property type="match status" value="1"/>
</dbReference>
<dbReference type="RefSeq" id="WP_189628702.1">
    <property type="nucleotide sequence ID" value="NZ_BNAG01000001.1"/>
</dbReference>
<evidence type="ECO:0000259" key="2">
    <source>
        <dbReference type="Pfam" id="PF12080"/>
    </source>
</evidence>
<gene>
    <name evidence="6" type="ORF">GCM10011340_06020</name>
</gene>
<evidence type="ECO:0000259" key="3">
    <source>
        <dbReference type="Pfam" id="PF12081"/>
    </source>
</evidence>
<name>A0ABQ3I105_9BACT</name>
<evidence type="ECO:0000313" key="6">
    <source>
        <dbReference type="EMBL" id="GHE54235.1"/>
    </source>
</evidence>
<evidence type="ECO:0008006" key="8">
    <source>
        <dbReference type="Google" id="ProtNLM"/>
    </source>
</evidence>
<proteinExistence type="predicted"/>
<dbReference type="Pfam" id="PF12081">
    <property type="entry name" value="GldM_1st"/>
    <property type="match status" value="1"/>
</dbReference>
<dbReference type="InterPro" id="IPR022720">
    <property type="entry name" value="Motility-assoc_prot_GldM_N"/>
</dbReference>
<organism evidence="6 7">
    <name type="scientific">Roseivirga thermotolerans</name>
    <dbReference type="NCBI Taxonomy" id="1758176"/>
    <lineage>
        <taxon>Bacteria</taxon>
        <taxon>Pseudomonadati</taxon>
        <taxon>Bacteroidota</taxon>
        <taxon>Cytophagia</taxon>
        <taxon>Cytophagales</taxon>
        <taxon>Roseivirgaceae</taxon>
        <taxon>Roseivirga</taxon>
    </lineage>
</organism>
<comment type="caution">
    <text evidence="6">The sequence shown here is derived from an EMBL/GenBank/DDBJ whole genome shotgun (WGS) entry which is preliminary data.</text>
</comment>
<feature type="domain" description="Gliding motility-associated protein GldM first immunoglobulin-like" evidence="4">
    <location>
        <begin position="302"/>
        <end position="401"/>
    </location>
</feature>
<protein>
    <recommendedName>
        <fullName evidence="8">Gliding motility protein GldM</fullName>
    </recommendedName>
</protein>